<dbReference type="CDD" id="cd00331">
    <property type="entry name" value="IGPS"/>
    <property type="match status" value="1"/>
</dbReference>
<evidence type="ECO:0000256" key="7">
    <source>
        <dbReference type="ARBA" id="ARBA00023141"/>
    </source>
</evidence>
<evidence type="ECO:0000256" key="9">
    <source>
        <dbReference type="HAMAP-Rule" id="MF_00134"/>
    </source>
</evidence>
<dbReference type="InterPro" id="IPR011060">
    <property type="entry name" value="RibuloseP-bd_barrel"/>
</dbReference>
<dbReference type="SUPFAM" id="SSF51366">
    <property type="entry name" value="Ribulose-phoshate binding barrel"/>
    <property type="match status" value="1"/>
</dbReference>
<feature type="domain" description="Indole-3-glycerol phosphate synthase" evidence="10">
    <location>
        <begin position="3"/>
        <end position="255"/>
    </location>
</feature>
<dbReference type="AlphaFoldDB" id="A0A1M6J963"/>
<dbReference type="PANTHER" id="PTHR22854">
    <property type="entry name" value="TRYPTOPHAN BIOSYNTHESIS PROTEIN"/>
    <property type="match status" value="1"/>
</dbReference>
<keyword evidence="4 9" id="KW-0028">Amino-acid biosynthesis</keyword>
<keyword evidence="7 9" id="KW-0057">Aromatic amino acid biosynthesis</keyword>
<gene>
    <name evidence="9" type="primary">trpC</name>
    <name evidence="11" type="ORF">SAMN02745751_02552</name>
</gene>
<dbReference type="Gene3D" id="3.20.20.70">
    <property type="entry name" value="Aldolase class I"/>
    <property type="match status" value="1"/>
</dbReference>
<organism evidence="11 12">
    <name type="scientific">Dethiosulfatibacter aminovorans DSM 17477</name>
    <dbReference type="NCBI Taxonomy" id="1121476"/>
    <lineage>
        <taxon>Bacteria</taxon>
        <taxon>Bacillati</taxon>
        <taxon>Bacillota</taxon>
        <taxon>Tissierellia</taxon>
        <taxon>Dethiosulfatibacter</taxon>
    </lineage>
</organism>
<keyword evidence="12" id="KW-1185">Reference proteome</keyword>
<dbReference type="GO" id="GO:0000162">
    <property type="term" value="P:L-tryptophan biosynthetic process"/>
    <property type="evidence" value="ECO:0007669"/>
    <property type="project" value="UniProtKB-UniRule"/>
</dbReference>
<dbReference type="PANTHER" id="PTHR22854:SF2">
    <property type="entry name" value="INDOLE-3-GLYCEROL-PHOSPHATE SYNTHASE"/>
    <property type="match status" value="1"/>
</dbReference>
<evidence type="ECO:0000259" key="10">
    <source>
        <dbReference type="Pfam" id="PF00218"/>
    </source>
</evidence>
<dbReference type="PROSITE" id="PS00614">
    <property type="entry name" value="IGPS"/>
    <property type="match status" value="1"/>
</dbReference>
<dbReference type="OrthoDB" id="9804217at2"/>
<evidence type="ECO:0000313" key="11">
    <source>
        <dbReference type="EMBL" id="SHJ43180.1"/>
    </source>
</evidence>
<dbReference type="HAMAP" id="MF_00134_A">
    <property type="entry name" value="IGPS_A"/>
    <property type="match status" value="1"/>
</dbReference>
<name>A0A1M6J963_9FIRM</name>
<keyword evidence="6 9" id="KW-0822">Tryptophan biosynthesis</keyword>
<dbReference type="STRING" id="1121476.SAMN02745751_02552"/>
<dbReference type="Proteomes" id="UP000184052">
    <property type="component" value="Unassembled WGS sequence"/>
</dbReference>
<evidence type="ECO:0000256" key="6">
    <source>
        <dbReference type="ARBA" id="ARBA00022822"/>
    </source>
</evidence>
<comment type="catalytic activity">
    <reaction evidence="1 9">
        <text>1-(2-carboxyphenylamino)-1-deoxy-D-ribulose 5-phosphate + H(+) = (1S,2R)-1-C-(indol-3-yl)glycerol 3-phosphate + CO2 + H2O</text>
        <dbReference type="Rhea" id="RHEA:23476"/>
        <dbReference type="ChEBI" id="CHEBI:15377"/>
        <dbReference type="ChEBI" id="CHEBI:15378"/>
        <dbReference type="ChEBI" id="CHEBI:16526"/>
        <dbReference type="ChEBI" id="CHEBI:58613"/>
        <dbReference type="ChEBI" id="CHEBI:58866"/>
        <dbReference type="EC" id="4.1.1.48"/>
    </reaction>
</comment>
<keyword evidence="8 9" id="KW-0456">Lyase</keyword>
<evidence type="ECO:0000256" key="1">
    <source>
        <dbReference type="ARBA" id="ARBA00001633"/>
    </source>
</evidence>
<dbReference type="NCBIfam" id="NF001377">
    <property type="entry name" value="PRK00278.2-4"/>
    <property type="match status" value="1"/>
</dbReference>
<evidence type="ECO:0000256" key="8">
    <source>
        <dbReference type="ARBA" id="ARBA00023239"/>
    </source>
</evidence>
<protein>
    <recommendedName>
        <fullName evidence="9">Indole-3-glycerol phosphate synthase</fullName>
        <shortName evidence="9">IGPS</shortName>
        <ecNumber evidence="9">4.1.1.48</ecNumber>
    </recommendedName>
</protein>
<evidence type="ECO:0000256" key="5">
    <source>
        <dbReference type="ARBA" id="ARBA00022793"/>
    </source>
</evidence>
<evidence type="ECO:0000256" key="4">
    <source>
        <dbReference type="ARBA" id="ARBA00022605"/>
    </source>
</evidence>
<evidence type="ECO:0000256" key="3">
    <source>
        <dbReference type="ARBA" id="ARBA00008737"/>
    </source>
</evidence>
<reference evidence="11 12" key="1">
    <citation type="submission" date="2016-11" db="EMBL/GenBank/DDBJ databases">
        <authorList>
            <person name="Jaros S."/>
            <person name="Januszkiewicz K."/>
            <person name="Wedrychowicz H."/>
        </authorList>
    </citation>
    <scope>NUCLEOTIDE SEQUENCE [LARGE SCALE GENOMIC DNA]</scope>
    <source>
        <strain evidence="11 12">DSM 17477</strain>
    </source>
</reference>
<comment type="pathway">
    <text evidence="2 9">Amino-acid biosynthesis; L-tryptophan biosynthesis; L-tryptophan from chorismate: step 4/5.</text>
</comment>
<dbReference type="HAMAP" id="MF_00134_B">
    <property type="entry name" value="IGPS_B"/>
    <property type="match status" value="1"/>
</dbReference>
<dbReference type="InterPro" id="IPR001468">
    <property type="entry name" value="Indole-3-GlycerolPSynthase_CS"/>
</dbReference>
<dbReference type="InterPro" id="IPR045186">
    <property type="entry name" value="Indole-3-glycerol_P_synth"/>
</dbReference>
<evidence type="ECO:0000313" key="12">
    <source>
        <dbReference type="Proteomes" id="UP000184052"/>
    </source>
</evidence>
<dbReference type="InterPro" id="IPR013785">
    <property type="entry name" value="Aldolase_TIM"/>
</dbReference>
<proteinExistence type="inferred from homology"/>
<dbReference type="EMBL" id="FQZL01000020">
    <property type="protein sequence ID" value="SHJ43180.1"/>
    <property type="molecule type" value="Genomic_DNA"/>
</dbReference>
<dbReference type="UniPathway" id="UPA00035">
    <property type="reaction ID" value="UER00043"/>
</dbReference>
<dbReference type="GO" id="GO:0004425">
    <property type="term" value="F:indole-3-glycerol-phosphate synthase activity"/>
    <property type="evidence" value="ECO:0007669"/>
    <property type="project" value="UniProtKB-UniRule"/>
</dbReference>
<sequence>MILDMIIDKKLEKLIKTKENRSLDVLKMEIEGLDKKTTYKFERSLHNKKRMSIIAEIKKASPSKGLISEEFKYLDYADIYNKNADAISVLTEEDFFLGSGRYLTEVKEKVEIPVLRKDFIIDEYQIYEAKVLNADAILLICRILEEKKLKEFIDTAYGLGLECLVEVHDEDDVKKALNTGARIIGVNNRDLETFTVDLKNTEKLISLMPDNIVKVSESGINTYDDMKYLESIGVDAVLIGEAIMKSRDMEGKFSELRGLK</sequence>
<dbReference type="Pfam" id="PF00218">
    <property type="entry name" value="IGPS"/>
    <property type="match status" value="1"/>
</dbReference>
<dbReference type="RefSeq" id="WP_073049963.1">
    <property type="nucleotide sequence ID" value="NZ_FQZL01000020.1"/>
</dbReference>
<dbReference type="GO" id="GO:0004640">
    <property type="term" value="F:phosphoribosylanthranilate isomerase activity"/>
    <property type="evidence" value="ECO:0007669"/>
    <property type="project" value="TreeGrafter"/>
</dbReference>
<comment type="similarity">
    <text evidence="3 9">Belongs to the TrpC family.</text>
</comment>
<dbReference type="InterPro" id="IPR013798">
    <property type="entry name" value="Indole-3-glycerol_P_synth_dom"/>
</dbReference>
<dbReference type="FunFam" id="3.20.20.70:FF:000024">
    <property type="entry name" value="Indole-3-glycerol phosphate synthase"/>
    <property type="match status" value="1"/>
</dbReference>
<dbReference type="EC" id="4.1.1.48" evidence="9"/>
<evidence type="ECO:0000256" key="2">
    <source>
        <dbReference type="ARBA" id="ARBA00004696"/>
    </source>
</evidence>
<keyword evidence="5 9" id="KW-0210">Decarboxylase</keyword>
<accession>A0A1M6J963</accession>